<protein>
    <recommendedName>
        <fullName evidence="3">DUF3592 domain-containing protein</fullName>
    </recommendedName>
</protein>
<reference evidence="4" key="1">
    <citation type="journal article" date="2020" name="Nature">
        <title>Giant virus diversity and host interactions through global metagenomics.</title>
        <authorList>
            <person name="Schulz F."/>
            <person name="Roux S."/>
            <person name="Paez-Espino D."/>
            <person name="Jungbluth S."/>
            <person name="Walsh D.A."/>
            <person name="Denef V.J."/>
            <person name="McMahon K.D."/>
            <person name="Konstantinidis K.T."/>
            <person name="Eloe-Fadrosh E.A."/>
            <person name="Kyrpides N.C."/>
            <person name="Woyke T."/>
        </authorList>
    </citation>
    <scope>NUCLEOTIDE SEQUENCE</scope>
    <source>
        <strain evidence="4">GVMAG-S-1038524-41</strain>
    </source>
</reference>
<accession>A0A6C0JQA7</accession>
<evidence type="ECO:0000256" key="1">
    <source>
        <dbReference type="SAM" id="MobiDB-lite"/>
    </source>
</evidence>
<feature type="transmembrane region" description="Helical" evidence="2">
    <location>
        <begin position="20"/>
        <end position="43"/>
    </location>
</feature>
<feature type="domain" description="DUF3592" evidence="3">
    <location>
        <begin position="75"/>
        <end position="134"/>
    </location>
</feature>
<dbReference type="EMBL" id="MN740670">
    <property type="protein sequence ID" value="QHU06996.1"/>
    <property type="molecule type" value="Genomic_DNA"/>
</dbReference>
<keyword evidence="2" id="KW-1133">Transmembrane helix</keyword>
<evidence type="ECO:0000259" key="3">
    <source>
        <dbReference type="Pfam" id="PF12158"/>
    </source>
</evidence>
<evidence type="ECO:0000256" key="2">
    <source>
        <dbReference type="SAM" id="Phobius"/>
    </source>
</evidence>
<feature type="transmembrane region" description="Helical" evidence="2">
    <location>
        <begin position="139"/>
        <end position="162"/>
    </location>
</feature>
<dbReference type="Pfam" id="PF12158">
    <property type="entry name" value="DUF3592"/>
    <property type="match status" value="1"/>
</dbReference>
<feature type="compositionally biased region" description="Low complexity" evidence="1">
    <location>
        <begin position="52"/>
        <end position="62"/>
    </location>
</feature>
<name>A0A6C0JQA7_9ZZZZ</name>
<dbReference type="InterPro" id="IPR021994">
    <property type="entry name" value="DUF3592"/>
</dbReference>
<organism evidence="4">
    <name type="scientific">viral metagenome</name>
    <dbReference type="NCBI Taxonomy" id="1070528"/>
    <lineage>
        <taxon>unclassified sequences</taxon>
        <taxon>metagenomes</taxon>
        <taxon>organismal metagenomes</taxon>
    </lineage>
</organism>
<keyword evidence="2" id="KW-0812">Transmembrane</keyword>
<sequence>MTKGLGDEIYSGAAAWGRFRAIIGVIFGTIIGIGLIIGGIVSLRHKTKLTGKTTGKSVDNQNPPQPVSVPPCSSTSDKDNNRSYLCHFKIQYTVGSKKYTKIFDTNSNTNYADQTDIVVYYNPDDPTDASLTKDDYHTVGYVFLGFGVFLILASWIGLWIVYHYKFAAAASGAAGAIDMIRSI</sequence>
<feature type="region of interest" description="Disordered" evidence="1">
    <location>
        <begin position="52"/>
        <end position="78"/>
    </location>
</feature>
<dbReference type="AlphaFoldDB" id="A0A6C0JQA7"/>
<evidence type="ECO:0000313" key="4">
    <source>
        <dbReference type="EMBL" id="QHU06996.1"/>
    </source>
</evidence>
<keyword evidence="2" id="KW-0472">Membrane</keyword>
<proteinExistence type="predicted"/>